<gene>
    <name evidence="1" type="primary">AVEN_261782_1</name>
    <name evidence="1" type="ORF">TNCT_259731</name>
</gene>
<name>A0A8X6LGJ9_TRICU</name>
<comment type="caution">
    <text evidence="1">The sequence shown here is derived from an EMBL/GenBank/DDBJ whole genome shotgun (WGS) entry which is preliminary data.</text>
</comment>
<keyword evidence="2" id="KW-1185">Reference proteome</keyword>
<proteinExistence type="predicted"/>
<protein>
    <submittedName>
        <fullName evidence="1">Uncharacterized protein</fullName>
    </submittedName>
</protein>
<dbReference type="AlphaFoldDB" id="A0A8X6LGJ9"/>
<dbReference type="EMBL" id="BMAO01016313">
    <property type="protein sequence ID" value="GFR07612.1"/>
    <property type="molecule type" value="Genomic_DNA"/>
</dbReference>
<organism evidence="1 2">
    <name type="scientific">Trichonephila clavata</name>
    <name type="common">Joro spider</name>
    <name type="synonym">Nephila clavata</name>
    <dbReference type="NCBI Taxonomy" id="2740835"/>
    <lineage>
        <taxon>Eukaryota</taxon>
        <taxon>Metazoa</taxon>
        <taxon>Ecdysozoa</taxon>
        <taxon>Arthropoda</taxon>
        <taxon>Chelicerata</taxon>
        <taxon>Arachnida</taxon>
        <taxon>Araneae</taxon>
        <taxon>Araneomorphae</taxon>
        <taxon>Entelegynae</taxon>
        <taxon>Araneoidea</taxon>
        <taxon>Nephilidae</taxon>
        <taxon>Trichonephila</taxon>
    </lineage>
</organism>
<evidence type="ECO:0000313" key="2">
    <source>
        <dbReference type="Proteomes" id="UP000887116"/>
    </source>
</evidence>
<evidence type="ECO:0000313" key="1">
    <source>
        <dbReference type="EMBL" id="GFR07612.1"/>
    </source>
</evidence>
<accession>A0A8X6LGJ9</accession>
<sequence length="174" mass="19450">MFSAERTSLNSQFRVQNLKDPEKSLKVIVAGVSNVYRPYTKSANKLPLLITIRDSSPMNMLTKAMTSDVDPNKARLSDTDKVNFGTCSLCCHHCSNAMKSMASKGFKLNFDCIQPCIADIHVFNGETLVNRFGAQVKSYFPDTFIAIKEIELNVRYFYAVKDASMDMVRVGGQV</sequence>
<dbReference type="Proteomes" id="UP000887116">
    <property type="component" value="Unassembled WGS sequence"/>
</dbReference>
<reference evidence="1" key="1">
    <citation type="submission" date="2020-07" db="EMBL/GenBank/DDBJ databases">
        <title>Multicomponent nature underlies the extraordinary mechanical properties of spider dragline silk.</title>
        <authorList>
            <person name="Kono N."/>
            <person name="Nakamura H."/>
            <person name="Mori M."/>
            <person name="Yoshida Y."/>
            <person name="Ohtoshi R."/>
            <person name="Malay A.D."/>
            <person name="Moran D.A.P."/>
            <person name="Tomita M."/>
            <person name="Numata K."/>
            <person name="Arakawa K."/>
        </authorList>
    </citation>
    <scope>NUCLEOTIDE SEQUENCE</scope>
</reference>